<comment type="caution">
    <text evidence="1">The sequence shown here is derived from an EMBL/GenBank/DDBJ whole genome shotgun (WGS) entry which is preliminary data.</text>
</comment>
<evidence type="ECO:0000313" key="1">
    <source>
        <dbReference type="EMBL" id="MBU3829274.1"/>
    </source>
</evidence>
<gene>
    <name evidence="1" type="ORF">H9806_09255</name>
</gene>
<feature type="non-terminal residue" evidence="1">
    <location>
        <position position="114"/>
    </location>
</feature>
<protein>
    <submittedName>
        <fullName evidence="1">Uncharacterized protein</fullName>
    </submittedName>
</protein>
<dbReference type="AlphaFoldDB" id="A0A9E2KTS0"/>
<sequence>MYKIKDIFDLANSTYNLKLDSKNPADKKEVETIKRAIRRALKQENPELKSYKVNEEQAYHIINTTLNAYFLKKSAKTNPFLKSDHDSFIQMQQHQTPDNLTYQQAVINIKLDMV</sequence>
<name>A0A9E2KTS0_9LACO</name>
<reference evidence="1" key="2">
    <citation type="submission" date="2021-04" db="EMBL/GenBank/DDBJ databases">
        <authorList>
            <person name="Gilroy R."/>
        </authorList>
    </citation>
    <scope>NUCLEOTIDE SEQUENCE</scope>
    <source>
        <strain evidence="1">F6-686</strain>
    </source>
</reference>
<accession>A0A9E2KTS0</accession>
<proteinExistence type="predicted"/>
<evidence type="ECO:0000313" key="2">
    <source>
        <dbReference type="Proteomes" id="UP000823844"/>
    </source>
</evidence>
<dbReference type="Proteomes" id="UP000823844">
    <property type="component" value="Unassembled WGS sequence"/>
</dbReference>
<reference evidence="1" key="1">
    <citation type="journal article" date="2021" name="PeerJ">
        <title>Extensive microbial diversity within the chicken gut microbiome revealed by metagenomics and culture.</title>
        <authorList>
            <person name="Gilroy R."/>
            <person name="Ravi A."/>
            <person name="Getino M."/>
            <person name="Pursley I."/>
            <person name="Horton D.L."/>
            <person name="Alikhan N.F."/>
            <person name="Baker D."/>
            <person name="Gharbi K."/>
            <person name="Hall N."/>
            <person name="Watson M."/>
            <person name="Adriaenssens E.M."/>
            <person name="Foster-Nyarko E."/>
            <person name="Jarju S."/>
            <person name="Secka A."/>
            <person name="Antonio M."/>
            <person name="Oren A."/>
            <person name="Chaudhuri R.R."/>
            <person name="La Ragione R."/>
            <person name="Hildebrand F."/>
            <person name="Pallen M.J."/>
        </authorList>
    </citation>
    <scope>NUCLEOTIDE SEQUENCE</scope>
    <source>
        <strain evidence="1">F6-686</strain>
    </source>
</reference>
<dbReference type="EMBL" id="JAHLFT010000125">
    <property type="protein sequence ID" value="MBU3829274.1"/>
    <property type="molecule type" value="Genomic_DNA"/>
</dbReference>
<organism evidence="1 2">
    <name type="scientific">Candidatus Lactobacillus pullistercoris</name>
    <dbReference type="NCBI Taxonomy" id="2838636"/>
    <lineage>
        <taxon>Bacteria</taxon>
        <taxon>Bacillati</taxon>
        <taxon>Bacillota</taxon>
        <taxon>Bacilli</taxon>
        <taxon>Lactobacillales</taxon>
        <taxon>Lactobacillaceae</taxon>
        <taxon>Lactobacillus</taxon>
    </lineage>
</organism>